<evidence type="ECO:0000313" key="3">
    <source>
        <dbReference type="Proteomes" id="UP001583177"/>
    </source>
</evidence>
<dbReference type="SUPFAM" id="SSF55455">
    <property type="entry name" value="SRF-like"/>
    <property type="match status" value="1"/>
</dbReference>
<keyword evidence="3" id="KW-1185">Reference proteome</keyword>
<reference evidence="2 3" key="1">
    <citation type="journal article" date="2024" name="IMA Fungus">
        <title>IMA Genome - F19 : A genome assembly and annotation guide to empower mycologists, including annotated draft genome sequences of Ceratocystis pirilliformis, Diaporthe australafricana, Fusarium ophioides, Paecilomyces lecythidis, and Sporothrix stenoceras.</title>
        <authorList>
            <person name="Aylward J."/>
            <person name="Wilson A.M."/>
            <person name="Visagie C.M."/>
            <person name="Spraker J."/>
            <person name="Barnes I."/>
            <person name="Buitendag C."/>
            <person name="Ceriani C."/>
            <person name="Del Mar Angel L."/>
            <person name="du Plessis D."/>
            <person name="Fuchs T."/>
            <person name="Gasser K."/>
            <person name="Kramer D."/>
            <person name="Li W."/>
            <person name="Munsamy K."/>
            <person name="Piso A."/>
            <person name="Price J.L."/>
            <person name="Sonnekus B."/>
            <person name="Thomas C."/>
            <person name="van der Nest A."/>
            <person name="van Dijk A."/>
            <person name="van Heerden A."/>
            <person name="van Vuuren N."/>
            <person name="Yilmaz N."/>
            <person name="Duong T.A."/>
            <person name="van der Merwe N.A."/>
            <person name="Wingfield M.J."/>
            <person name="Wingfield B.D."/>
        </authorList>
    </citation>
    <scope>NUCLEOTIDE SEQUENCE [LARGE SCALE GENOMIC DNA]</scope>
    <source>
        <strain evidence="2 3">CMW 18300</strain>
    </source>
</reference>
<dbReference type="EMBL" id="JAWRVE010000185">
    <property type="protein sequence ID" value="KAL1850475.1"/>
    <property type="molecule type" value="Genomic_DNA"/>
</dbReference>
<name>A0ABR3W197_9PEZI</name>
<evidence type="ECO:0000256" key="1">
    <source>
        <dbReference type="SAM" id="MobiDB-lite"/>
    </source>
</evidence>
<feature type="region of interest" description="Disordered" evidence="1">
    <location>
        <begin position="82"/>
        <end position="102"/>
    </location>
</feature>
<sequence length="136" mass="15134">MTTMTGTPSLKKSWHQRKKGIMKKADEVRAKFDARVAVLIEKDGVLYAYMSHHDFPVSLPGRLLECNKTTPEDYMTVRQTKGNITGAAPPTPHSGGSPTPATETIGVHARVAQPMRRSYFDSLDMPVDDRLFDLSM</sequence>
<dbReference type="Proteomes" id="UP001583177">
    <property type="component" value="Unassembled WGS sequence"/>
</dbReference>
<organism evidence="2 3">
    <name type="scientific">Diaporthe australafricana</name>
    <dbReference type="NCBI Taxonomy" id="127596"/>
    <lineage>
        <taxon>Eukaryota</taxon>
        <taxon>Fungi</taxon>
        <taxon>Dikarya</taxon>
        <taxon>Ascomycota</taxon>
        <taxon>Pezizomycotina</taxon>
        <taxon>Sordariomycetes</taxon>
        <taxon>Sordariomycetidae</taxon>
        <taxon>Diaporthales</taxon>
        <taxon>Diaporthaceae</taxon>
        <taxon>Diaporthe</taxon>
    </lineage>
</organism>
<proteinExistence type="predicted"/>
<dbReference type="InterPro" id="IPR036879">
    <property type="entry name" value="TF_MADSbox_sf"/>
</dbReference>
<protein>
    <recommendedName>
        <fullName evidence="4">MADS-box domain-containing protein</fullName>
    </recommendedName>
</protein>
<accession>A0ABR3W197</accession>
<comment type="caution">
    <text evidence="2">The sequence shown here is derived from an EMBL/GenBank/DDBJ whole genome shotgun (WGS) entry which is preliminary data.</text>
</comment>
<feature type="compositionally biased region" description="Low complexity" evidence="1">
    <location>
        <begin position="85"/>
        <end position="102"/>
    </location>
</feature>
<gene>
    <name evidence="2" type="ORF">Daus18300_012889</name>
</gene>
<evidence type="ECO:0008006" key="4">
    <source>
        <dbReference type="Google" id="ProtNLM"/>
    </source>
</evidence>
<evidence type="ECO:0000313" key="2">
    <source>
        <dbReference type="EMBL" id="KAL1850475.1"/>
    </source>
</evidence>